<evidence type="ECO:0000313" key="6">
    <source>
        <dbReference type="EMBL" id="CAF3981606.1"/>
    </source>
</evidence>
<dbReference type="EMBL" id="CAJNOE010000012">
    <property type="protein sequence ID" value="CAF0726243.1"/>
    <property type="molecule type" value="Genomic_DNA"/>
</dbReference>
<dbReference type="Pfam" id="PF05773">
    <property type="entry name" value="RWD"/>
    <property type="match status" value="1"/>
</dbReference>
<evidence type="ECO:0000313" key="3">
    <source>
        <dbReference type="EMBL" id="CAF0732639.1"/>
    </source>
</evidence>
<dbReference type="EMBL" id="CAJOAY010002811">
    <property type="protein sequence ID" value="CAF3981606.1"/>
    <property type="molecule type" value="Genomic_DNA"/>
</dbReference>
<dbReference type="AlphaFoldDB" id="A0A813UN54"/>
<evidence type="ECO:0000313" key="8">
    <source>
        <dbReference type="Proteomes" id="UP000663891"/>
    </source>
</evidence>
<dbReference type="SUPFAM" id="SSF54495">
    <property type="entry name" value="UBC-like"/>
    <property type="match status" value="1"/>
</dbReference>
<reference evidence="4" key="1">
    <citation type="submission" date="2021-02" db="EMBL/GenBank/DDBJ databases">
        <authorList>
            <person name="Nowell W R."/>
        </authorList>
    </citation>
    <scope>NUCLEOTIDE SEQUENCE</scope>
</reference>
<accession>A0A813UN54</accession>
<dbReference type="PANTHER" id="PTHR13198:SF4">
    <property type="entry name" value="E3 UBIQUITIN-PROTEIN LIGASE RNF25"/>
    <property type="match status" value="1"/>
</dbReference>
<proteinExistence type="predicted"/>
<comment type="caution">
    <text evidence="4">The sequence shown here is derived from an EMBL/GenBank/DDBJ whole genome shotgun (WGS) entry which is preliminary data.</text>
</comment>
<gene>
    <name evidence="2" type="ORF">IZO911_LOCUS2444</name>
    <name evidence="3" type="ORF">JYZ213_LOCUS1315</name>
    <name evidence="7" type="ORF">KXQ929_LOCUS29648</name>
    <name evidence="6" type="ORF">OKA104_LOCUS28693</name>
    <name evidence="5" type="ORF">OXD698_LOCUS12964</name>
    <name evidence="4" type="ORF">VCS650_LOCUS5503</name>
</gene>
<dbReference type="GO" id="GO:0016567">
    <property type="term" value="P:protein ubiquitination"/>
    <property type="evidence" value="ECO:0007669"/>
    <property type="project" value="TreeGrafter"/>
</dbReference>
<dbReference type="PROSITE" id="PS50908">
    <property type="entry name" value="RWD"/>
    <property type="match status" value="1"/>
</dbReference>
<dbReference type="Proteomes" id="UP000663844">
    <property type="component" value="Unassembled WGS sequence"/>
</dbReference>
<dbReference type="Proteomes" id="UP000663860">
    <property type="component" value="Unassembled WGS sequence"/>
</dbReference>
<dbReference type="EMBL" id="CAJNON010000032">
    <property type="protein sequence ID" value="CAF0829113.1"/>
    <property type="molecule type" value="Genomic_DNA"/>
</dbReference>
<dbReference type="EMBL" id="CAJNOG010000006">
    <property type="protein sequence ID" value="CAF0732639.1"/>
    <property type="molecule type" value="Genomic_DNA"/>
</dbReference>
<evidence type="ECO:0000313" key="5">
    <source>
        <dbReference type="EMBL" id="CAF3711082.1"/>
    </source>
</evidence>
<dbReference type="Proteomes" id="UP000663845">
    <property type="component" value="Unassembled WGS sequence"/>
</dbReference>
<dbReference type="OrthoDB" id="432311at2759"/>
<protein>
    <recommendedName>
        <fullName evidence="1">RWD domain-containing protein</fullName>
    </recommendedName>
</protein>
<dbReference type="Proteomes" id="UP000663891">
    <property type="component" value="Unassembled WGS sequence"/>
</dbReference>
<dbReference type="Proteomes" id="UP000663868">
    <property type="component" value="Unassembled WGS sequence"/>
</dbReference>
<name>A0A813UN54_9BILA</name>
<dbReference type="Gene3D" id="3.10.110.10">
    <property type="entry name" value="Ubiquitin Conjugating Enzyme"/>
    <property type="match status" value="1"/>
</dbReference>
<dbReference type="GO" id="GO:0005634">
    <property type="term" value="C:nucleus"/>
    <property type="evidence" value="ECO:0007669"/>
    <property type="project" value="TreeGrafter"/>
</dbReference>
<dbReference type="InterPro" id="IPR016135">
    <property type="entry name" value="UBQ-conjugating_enzyme/RWD"/>
</dbReference>
<dbReference type="InterPro" id="IPR006575">
    <property type="entry name" value="RWD_dom"/>
</dbReference>
<evidence type="ECO:0000313" key="2">
    <source>
        <dbReference type="EMBL" id="CAF0726243.1"/>
    </source>
</evidence>
<dbReference type="EMBL" id="CAJOBB010003102">
    <property type="protein sequence ID" value="CAF4020526.1"/>
    <property type="molecule type" value="Genomic_DNA"/>
</dbReference>
<dbReference type="PANTHER" id="PTHR13198">
    <property type="entry name" value="RING FINGER PROTEIN 25"/>
    <property type="match status" value="1"/>
</dbReference>
<dbReference type="GO" id="GO:0061630">
    <property type="term" value="F:ubiquitin protein ligase activity"/>
    <property type="evidence" value="ECO:0007669"/>
    <property type="project" value="InterPro"/>
</dbReference>
<dbReference type="EMBL" id="CAJOAZ010000773">
    <property type="protein sequence ID" value="CAF3711082.1"/>
    <property type="molecule type" value="Genomic_DNA"/>
</dbReference>
<evidence type="ECO:0000313" key="7">
    <source>
        <dbReference type="EMBL" id="CAF4020526.1"/>
    </source>
</evidence>
<dbReference type="InterPro" id="IPR039133">
    <property type="entry name" value="RNF25"/>
</dbReference>
<organism evidence="4 8">
    <name type="scientific">Adineta steineri</name>
    <dbReference type="NCBI Taxonomy" id="433720"/>
    <lineage>
        <taxon>Eukaryota</taxon>
        <taxon>Metazoa</taxon>
        <taxon>Spiralia</taxon>
        <taxon>Gnathifera</taxon>
        <taxon>Rotifera</taxon>
        <taxon>Eurotatoria</taxon>
        <taxon>Bdelloidea</taxon>
        <taxon>Adinetida</taxon>
        <taxon>Adinetidae</taxon>
        <taxon>Adineta</taxon>
    </lineage>
</organism>
<evidence type="ECO:0000259" key="1">
    <source>
        <dbReference type="PROSITE" id="PS50908"/>
    </source>
</evidence>
<feature type="domain" description="RWD" evidence="1">
    <location>
        <begin position="23"/>
        <end position="116"/>
    </location>
</feature>
<dbReference type="Proteomes" id="UP000663881">
    <property type="component" value="Unassembled WGS sequence"/>
</dbReference>
<sequence length="116" mass="13706">MNEEEYVYDINILQILTQEHIDEELNVLESIYVDDLIINYDNPVSLNITIYSNEDDNHLDCDKRLLCITFTVELPSTYPDLNSPKINLCSPRRLTKEQIDQLNSSIYYDYHVECKK</sequence>
<evidence type="ECO:0000313" key="4">
    <source>
        <dbReference type="EMBL" id="CAF0829113.1"/>
    </source>
</evidence>